<gene>
    <name evidence="3" type="ORF">PHYEVI_LOCUS6991</name>
</gene>
<dbReference type="PANTHER" id="PTHR21879">
    <property type="entry name" value="FI03362P-RELATED-RELATED"/>
    <property type="match status" value="1"/>
</dbReference>
<dbReference type="InterPro" id="IPR012464">
    <property type="entry name" value="DUF1676"/>
</dbReference>
<evidence type="ECO:0000313" key="3">
    <source>
        <dbReference type="EMBL" id="CAG9860642.1"/>
    </source>
</evidence>
<keyword evidence="2" id="KW-0732">Signal</keyword>
<dbReference type="OrthoDB" id="6627399at2759"/>
<dbReference type="PANTHER" id="PTHR21879:SF9">
    <property type="entry name" value="OSIRIS 16"/>
    <property type="match status" value="1"/>
</dbReference>
<organism evidence="3 4">
    <name type="scientific">Phyllotreta striolata</name>
    <name type="common">Striped flea beetle</name>
    <name type="synonym">Crioceris striolata</name>
    <dbReference type="NCBI Taxonomy" id="444603"/>
    <lineage>
        <taxon>Eukaryota</taxon>
        <taxon>Metazoa</taxon>
        <taxon>Ecdysozoa</taxon>
        <taxon>Arthropoda</taxon>
        <taxon>Hexapoda</taxon>
        <taxon>Insecta</taxon>
        <taxon>Pterygota</taxon>
        <taxon>Neoptera</taxon>
        <taxon>Endopterygota</taxon>
        <taxon>Coleoptera</taxon>
        <taxon>Polyphaga</taxon>
        <taxon>Cucujiformia</taxon>
        <taxon>Chrysomeloidea</taxon>
        <taxon>Chrysomelidae</taxon>
        <taxon>Galerucinae</taxon>
        <taxon>Alticini</taxon>
        <taxon>Phyllotreta</taxon>
    </lineage>
</organism>
<evidence type="ECO:0000256" key="1">
    <source>
        <dbReference type="SAM" id="Phobius"/>
    </source>
</evidence>
<sequence>MWHVRLVICSALIACALAEAIHRPGDRSDFKRSLGKNCDKSYSLTCLKLDIVGWVDGLNEKGDISVLPGISIVRENVSTAPNTAELVAEIGREFPNNPDARLDAFVLKKIQGFLGSHSLKMNFGEAEEGDNAVTGRKKKGKGGGGMGMLFAYAAMMKSTMFALGMGAVAALAGKALMTSLISLVLSAIIGLKSLTSGGEKTTYEVVSKPVYTHSNWHQSSANSKLVIMFSRSILYFVLVTSAVVKGNDFKRSLGKDCGKSYSLTCLKLDIVGWVDGLNEKGDINVIPGVSILRENYNTTANTADIIADIGREFPNNPDARLDAFLLKKVQSFMESHSLKLNFAEEVEDENAVTGRKKKKGGDGGMQMMLAFAGMMKSTLFAIGLGAVAALAGKALMTGMISLLLSGIIGLKSLTSGGHSSHEVVHAGVQDDHHGGWGRSYEKPLPLGLRPEYKPA</sequence>
<keyword evidence="4" id="KW-1185">Reference proteome</keyword>
<protein>
    <submittedName>
        <fullName evidence="3">Uncharacterized protein</fullName>
    </submittedName>
</protein>
<evidence type="ECO:0000313" key="4">
    <source>
        <dbReference type="Proteomes" id="UP001153712"/>
    </source>
</evidence>
<feature type="transmembrane region" description="Helical" evidence="1">
    <location>
        <begin position="175"/>
        <end position="194"/>
    </location>
</feature>
<keyword evidence="1" id="KW-1133">Transmembrane helix</keyword>
<keyword evidence="1" id="KW-0472">Membrane</keyword>
<evidence type="ECO:0000256" key="2">
    <source>
        <dbReference type="SAM" id="SignalP"/>
    </source>
</evidence>
<feature type="transmembrane region" description="Helical" evidence="1">
    <location>
        <begin position="149"/>
        <end position="168"/>
    </location>
</feature>
<dbReference type="Proteomes" id="UP001153712">
    <property type="component" value="Chromosome 3"/>
</dbReference>
<reference evidence="3" key="1">
    <citation type="submission" date="2022-01" db="EMBL/GenBank/DDBJ databases">
        <authorList>
            <person name="King R."/>
        </authorList>
    </citation>
    <scope>NUCLEOTIDE SEQUENCE</scope>
</reference>
<feature type="signal peptide" evidence="2">
    <location>
        <begin position="1"/>
        <end position="18"/>
    </location>
</feature>
<accession>A0A9N9TR16</accession>
<dbReference type="EMBL" id="OU900096">
    <property type="protein sequence ID" value="CAG9860642.1"/>
    <property type="molecule type" value="Genomic_DNA"/>
</dbReference>
<name>A0A9N9TR16_PHYSR</name>
<dbReference type="AlphaFoldDB" id="A0A9N9TR16"/>
<proteinExistence type="predicted"/>
<dbReference type="Pfam" id="PF07898">
    <property type="entry name" value="DUF1676"/>
    <property type="match status" value="2"/>
</dbReference>
<feature type="chain" id="PRO_5040501933" evidence="2">
    <location>
        <begin position="19"/>
        <end position="455"/>
    </location>
</feature>
<keyword evidence="1" id="KW-0812">Transmembrane</keyword>
<dbReference type="GO" id="GO:0016020">
    <property type="term" value="C:membrane"/>
    <property type="evidence" value="ECO:0007669"/>
    <property type="project" value="TreeGrafter"/>
</dbReference>